<dbReference type="Pfam" id="PF04102">
    <property type="entry name" value="SlyX"/>
    <property type="match status" value="1"/>
</dbReference>
<keyword evidence="3" id="KW-1185">Reference proteome</keyword>
<proteinExistence type="predicted"/>
<feature type="region of interest" description="Disordered" evidence="1">
    <location>
        <begin position="54"/>
        <end position="76"/>
    </location>
</feature>
<gene>
    <name evidence="2" type="ORF">N4261_16550</name>
</gene>
<dbReference type="EMBL" id="CP104562">
    <property type="protein sequence ID" value="UXH76646.1"/>
    <property type="molecule type" value="Genomic_DNA"/>
</dbReference>
<evidence type="ECO:0000256" key="1">
    <source>
        <dbReference type="SAM" id="MobiDB-lite"/>
    </source>
</evidence>
<feature type="compositionally biased region" description="Basic and acidic residues" evidence="1">
    <location>
        <begin position="56"/>
        <end position="76"/>
    </location>
</feature>
<accession>A0ABY6ATU9</accession>
<evidence type="ECO:0000313" key="2">
    <source>
        <dbReference type="EMBL" id="UXH76646.1"/>
    </source>
</evidence>
<dbReference type="Gene3D" id="1.20.5.300">
    <property type="match status" value="1"/>
</dbReference>
<dbReference type="Proteomes" id="UP001064933">
    <property type="component" value="Chromosome"/>
</dbReference>
<dbReference type="RefSeq" id="WP_261756381.1">
    <property type="nucleotide sequence ID" value="NZ_CP104562.2"/>
</dbReference>
<protein>
    <submittedName>
        <fullName evidence="2">SlyX family protein</fullName>
    </submittedName>
</protein>
<name>A0ABY6ATU9_9BURK</name>
<dbReference type="PANTHER" id="PTHR36508">
    <property type="entry name" value="PROTEIN SLYX"/>
    <property type="match status" value="1"/>
</dbReference>
<organism evidence="2 3">
    <name type="scientific">Roseateles amylovorans</name>
    <dbReference type="NCBI Taxonomy" id="2978473"/>
    <lineage>
        <taxon>Bacteria</taxon>
        <taxon>Pseudomonadati</taxon>
        <taxon>Pseudomonadota</taxon>
        <taxon>Betaproteobacteria</taxon>
        <taxon>Burkholderiales</taxon>
        <taxon>Sphaerotilaceae</taxon>
        <taxon>Roseateles</taxon>
    </lineage>
</organism>
<evidence type="ECO:0000313" key="3">
    <source>
        <dbReference type="Proteomes" id="UP001064933"/>
    </source>
</evidence>
<sequence length="76" mass="8568">MSQGAPDVTQLEARITELEIKASFAEDLMDHLNAQVARQQEQIDALVREITQLRRQVPEGRGDGQGSLRDELPPHY</sequence>
<dbReference type="PANTHER" id="PTHR36508:SF1">
    <property type="entry name" value="PROTEIN SLYX"/>
    <property type="match status" value="1"/>
</dbReference>
<reference evidence="2" key="1">
    <citation type="submission" date="2022-10" db="EMBL/GenBank/DDBJ databases">
        <title>Characterization and whole genome sequencing of a new Roseateles species, isolated from fresh water.</title>
        <authorList>
            <person name="Guliayeva D.Y."/>
            <person name="Akhremchuk A.E."/>
            <person name="Sikolenko M.A."/>
            <person name="Valentovich L.N."/>
            <person name="Sidarenka A.V."/>
        </authorList>
    </citation>
    <scope>NUCLEOTIDE SEQUENCE</scope>
    <source>
        <strain evidence="2">BIM B-1768</strain>
    </source>
</reference>
<dbReference type="InterPro" id="IPR007236">
    <property type="entry name" value="SlyX"/>
</dbReference>